<dbReference type="AlphaFoldDB" id="A0A1N7I4Q2"/>
<dbReference type="STRING" id="112234.SAMN05421768_102663"/>
<name>A0A1N7I4Q2_9FLAO</name>
<organism evidence="1 2">
    <name type="scientific">Chryseobacterium joostei</name>
    <dbReference type="NCBI Taxonomy" id="112234"/>
    <lineage>
        <taxon>Bacteria</taxon>
        <taxon>Pseudomonadati</taxon>
        <taxon>Bacteroidota</taxon>
        <taxon>Flavobacteriia</taxon>
        <taxon>Flavobacteriales</taxon>
        <taxon>Weeksellaceae</taxon>
        <taxon>Chryseobacterium group</taxon>
        <taxon>Chryseobacterium</taxon>
    </lineage>
</organism>
<sequence length="128" mass="14631">MQVKNKLRKIVVDHVEYLYSVTDKYHHGTETNTLTVKIFLSGNKQSPLIVDFLTLDDYIMGQPLKSGISLVNKITNSIEIININEPKYIRQLILQGLKNGWTGKNTIEKQNGLNCLMELGFEIEKLQP</sequence>
<evidence type="ECO:0000313" key="1">
    <source>
        <dbReference type="EMBL" id="SIS32054.1"/>
    </source>
</evidence>
<dbReference type="Proteomes" id="UP000186106">
    <property type="component" value="Unassembled WGS sequence"/>
</dbReference>
<reference evidence="1 2" key="1">
    <citation type="submission" date="2017-01" db="EMBL/GenBank/DDBJ databases">
        <authorList>
            <person name="Mah S.A."/>
            <person name="Swanson W.J."/>
            <person name="Moy G.W."/>
            <person name="Vacquier V.D."/>
        </authorList>
    </citation>
    <scope>NUCLEOTIDE SEQUENCE [LARGE SCALE GENOMIC DNA]</scope>
    <source>
        <strain evidence="1 2">DSM 16927</strain>
    </source>
</reference>
<proteinExistence type="predicted"/>
<accession>A0A1N7I4Q2</accession>
<gene>
    <name evidence="1" type="ORF">SAMN05421768_102663</name>
</gene>
<evidence type="ECO:0000313" key="2">
    <source>
        <dbReference type="Proteomes" id="UP000186106"/>
    </source>
</evidence>
<dbReference type="EMBL" id="FTNZ01000002">
    <property type="protein sequence ID" value="SIS32054.1"/>
    <property type="molecule type" value="Genomic_DNA"/>
</dbReference>
<protein>
    <submittedName>
        <fullName evidence="1">Uncharacterized protein</fullName>
    </submittedName>
</protein>